<reference evidence="1 2" key="1">
    <citation type="journal article" date="2018" name="Nat. Ecol. Evol.">
        <title>Pezizomycetes genomes reveal the molecular basis of ectomycorrhizal truffle lifestyle.</title>
        <authorList>
            <person name="Murat C."/>
            <person name="Payen T."/>
            <person name="Noel B."/>
            <person name="Kuo A."/>
            <person name="Morin E."/>
            <person name="Chen J."/>
            <person name="Kohler A."/>
            <person name="Krizsan K."/>
            <person name="Balestrini R."/>
            <person name="Da Silva C."/>
            <person name="Montanini B."/>
            <person name="Hainaut M."/>
            <person name="Levati E."/>
            <person name="Barry K.W."/>
            <person name="Belfiori B."/>
            <person name="Cichocki N."/>
            <person name="Clum A."/>
            <person name="Dockter R.B."/>
            <person name="Fauchery L."/>
            <person name="Guy J."/>
            <person name="Iotti M."/>
            <person name="Le Tacon F."/>
            <person name="Lindquist E.A."/>
            <person name="Lipzen A."/>
            <person name="Malagnac F."/>
            <person name="Mello A."/>
            <person name="Molinier V."/>
            <person name="Miyauchi S."/>
            <person name="Poulain J."/>
            <person name="Riccioni C."/>
            <person name="Rubini A."/>
            <person name="Sitrit Y."/>
            <person name="Splivallo R."/>
            <person name="Traeger S."/>
            <person name="Wang M."/>
            <person name="Zifcakova L."/>
            <person name="Wipf D."/>
            <person name="Zambonelli A."/>
            <person name="Paolocci F."/>
            <person name="Nowrousian M."/>
            <person name="Ottonello S."/>
            <person name="Baldrian P."/>
            <person name="Spatafora J.W."/>
            <person name="Henrissat B."/>
            <person name="Nagy L.G."/>
            <person name="Aury J.M."/>
            <person name="Wincker P."/>
            <person name="Grigoriev I.V."/>
            <person name="Bonfante P."/>
            <person name="Martin F.M."/>
        </authorList>
    </citation>
    <scope>NUCLEOTIDE SEQUENCE [LARGE SCALE GENOMIC DNA]</scope>
    <source>
        <strain evidence="1 2">CCBAS932</strain>
    </source>
</reference>
<sequence length="290" mass="33012">MTTRTNRSIRRFAFLWDTWAHQFFISCSPAAPPGTIPEGWFSIDDPRIPDRFPRRPFGFVPEEIPPLASLAAYLQIFNRLDSSDTGVVPQISGTAENDGGEWRRVRPVQEEEVTAAEQLTPGEKEVDEDVRCGICRDKPISIQFRECTHALCGDCNDSYWWSIVSSDSSQGMNPSTTLRLSFPCHMCRAEVLHEGYLVPDSSLPVETRHGDFGFRVEGWHLVALKPEFQFHRVFVVNIEQYGERVTVEPFLRSRERLVPVVDGEMLSSTWDLYVAYGLVVLRELIEADSV</sequence>
<evidence type="ECO:0008006" key="3">
    <source>
        <dbReference type="Google" id="ProtNLM"/>
    </source>
</evidence>
<proteinExistence type="predicted"/>
<dbReference type="InParanoid" id="A0A3N4KIW5"/>
<dbReference type="AlphaFoldDB" id="A0A3N4KIW5"/>
<dbReference type="SUPFAM" id="SSF57850">
    <property type="entry name" value="RING/U-box"/>
    <property type="match status" value="1"/>
</dbReference>
<gene>
    <name evidence="1" type="ORF">P167DRAFT_548149</name>
</gene>
<evidence type="ECO:0000313" key="2">
    <source>
        <dbReference type="Proteomes" id="UP000277580"/>
    </source>
</evidence>
<keyword evidence="2" id="KW-1185">Reference proteome</keyword>
<accession>A0A3N4KIW5</accession>
<dbReference type="Gene3D" id="3.30.40.10">
    <property type="entry name" value="Zinc/RING finger domain, C3HC4 (zinc finger)"/>
    <property type="match status" value="1"/>
</dbReference>
<dbReference type="InterPro" id="IPR013083">
    <property type="entry name" value="Znf_RING/FYVE/PHD"/>
</dbReference>
<name>A0A3N4KIW5_9PEZI</name>
<dbReference type="Proteomes" id="UP000277580">
    <property type="component" value="Unassembled WGS sequence"/>
</dbReference>
<dbReference type="EMBL" id="ML119153">
    <property type="protein sequence ID" value="RPB09252.1"/>
    <property type="molecule type" value="Genomic_DNA"/>
</dbReference>
<protein>
    <recommendedName>
        <fullName evidence="3">RING-type domain-containing protein</fullName>
    </recommendedName>
</protein>
<organism evidence="1 2">
    <name type="scientific">Morchella conica CCBAS932</name>
    <dbReference type="NCBI Taxonomy" id="1392247"/>
    <lineage>
        <taxon>Eukaryota</taxon>
        <taxon>Fungi</taxon>
        <taxon>Dikarya</taxon>
        <taxon>Ascomycota</taxon>
        <taxon>Pezizomycotina</taxon>
        <taxon>Pezizomycetes</taxon>
        <taxon>Pezizales</taxon>
        <taxon>Morchellaceae</taxon>
        <taxon>Morchella</taxon>
    </lineage>
</organism>
<evidence type="ECO:0000313" key="1">
    <source>
        <dbReference type="EMBL" id="RPB09252.1"/>
    </source>
</evidence>
<dbReference type="OrthoDB" id="5419633at2759"/>